<evidence type="ECO:0000313" key="8">
    <source>
        <dbReference type="EMBL" id="MVT69717.1"/>
    </source>
</evidence>
<reference evidence="8 9" key="1">
    <citation type="submission" date="2019-12" db="EMBL/GenBank/DDBJ databases">
        <title>Draft genome sequences Bradyrhizobium cajani AMBPC1010, Bradyrhizobium pachyrhizi AMBPC1040 and Bradyrhizobium yuanmingense ALSPC3051, three plant growth promoting strains isolated from nodules of Cajanus cajan L. in Dominican Republic.</title>
        <authorList>
            <person name="Flores-Felix J.D."/>
            <person name="Araujo J."/>
            <person name="Diaz-Alcantara C."/>
            <person name="Gonzalez-Andres F."/>
            <person name="Velazquez E."/>
        </authorList>
    </citation>
    <scope>NUCLEOTIDE SEQUENCE [LARGE SCALE GENOMIC DNA]</scope>
    <source>
        <strain evidence="8 9">1040</strain>
    </source>
</reference>
<evidence type="ECO:0000259" key="7">
    <source>
        <dbReference type="PROSITE" id="PS50931"/>
    </source>
</evidence>
<proteinExistence type="inferred from homology"/>
<comment type="function">
    <text evidence="1">NodD regulates the expression of the nodABCFE genes which encode other nodulation proteins. NodD is also a negative regulator of its own expression. Binds flavonoids as inducers.</text>
</comment>
<evidence type="ECO:0000256" key="2">
    <source>
        <dbReference type="ARBA" id="ARBA00009437"/>
    </source>
</evidence>
<accession>A0A844STW7</accession>
<evidence type="ECO:0000256" key="4">
    <source>
        <dbReference type="ARBA" id="ARBA00023125"/>
    </source>
</evidence>
<dbReference type="InterPro" id="IPR058163">
    <property type="entry name" value="LysR-type_TF_proteobact-type"/>
</dbReference>
<name>A0A844STW7_9BRAD</name>
<keyword evidence="3" id="KW-0805">Transcription regulation</keyword>
<dbReference type="InterPro" id="IPR005119">
    <property type="entry name" value="LysR_subst-bd"/>
</dbReference>
<dbReference type="InterPro" id="IPR000847">
    <property type="entry name" value="LysR_HTH_N"/>
</dbReference>
<dbReference type="PANTHER" id="PTHR30537">
    <property type="entry name" value="HTH-TYPE TRANSCRIPTIONAL REGULATOR"/>
    <property type="match status" value="1"/>
</dbReference>
<dbReference type="GO" id="GO:0043565">
    <property type="term" value="F:sequence-specific DNA binding"/>
    <property type="evidence" value="ECO:0007669"/>
    <property type="project" value="TreeGrafter"/>
</dbReference>
<keyword evidence="4" id="KW-0238">DNA-binding</keyword>
<dbReference type="Gene3D" id="3.40.190.10">
    <property type="entry name" value="Periplasmic binding protein-like II"/>
    <property type="match status" value="2"/>
</dbReference>
<dbReference type="Pfam" id="PF00126">
    <property type="entry name" value="HTH_1"/>
    <property type="match status" value="1"/>
</dbReference>
<evidence type="ECO:0000256" key="6">
    <source>
        <dbReference type="SAM" id="MobiDB-lite"/>
    </source>
</evidence>
<dbReference type="GO" id="GO:0006351">
    <property type="term" value="P:DNA-templated transcription"/>
    <property type="evidence" value="ECO:0007669"/>
    <property type="project" value="TreeGrafter"/>
</dbReference>
<dbReference type="GO" id="GO:0003700">
    <property type="term" value="F:DNA-binding transcription factor activity"/>
    <property type="evidence" value="ECO:0007669"/>
    <property type="project" value="InterPro"/>
</dbReference>
<dbReference type="SUPFAM" id="SSF53850">
    <property type="entry name" value="Periplasmic binding protein-like II"/>
    <property type="match status" value="1"/>
</dbReference>
<dbReference type="PROSITE" id="PS50931">
    <property type="entry name" value="HTH_LYSR"/>
    <property type="match status" value="1"/>
</dbReference>
<sequence>MKLRDLPLVSLRTFAVVAETGGAGAAADALGVTHSAVSKQVKLLERWLGQALFTLEGRRLVLTPFGLVLSREVGRALEDIAGACAYVQRQRERRTVTIEAPATFAMYWLLPRVNRYRAQNPRTDVWVSTRMTGQLPNFSAHDLVVTRGEAAVTSSRLSERALLFREDLAVLTSPKLLARKPLAKAADVKSHHLIESMTRPQEWAAWLKHVGITDAFVAGGHRFDHLFVAIQAVKDGLGSVVAPQNVLREAIASHDLASPFPELNFPGECYFCYGAATSVDPATQKFRDWLVQEARSQAKAPRATQRTGECPRPVKSSSRRSR</sequence>
<gene>
    <name evidence="8" type="ORF">GPL21_32050</name>
</gene>
<comment type="similarity">
    <text evidence="2">Belongs to the LysR transcriptional regulatory family.</text>
</comment>
<keyword evidence="9" id="KW-1185">Reference proteome</keyword>
<dbReference type="Pfam" id="PF03466">
    <property type="entry name" value="LysR_substrate"/>
    <property type="match status" value="1"/>
</dbReference>
<feature type="region of interest" description="Disordered" evidence="6">
    <location>
        <begin position="296"/>
        <end position="322"/>
    </location>
</feature>
<dbReference type="InterPro" id="IPR036390">
    <property type="entry name" value="WH_DNA-bd_sf"/>
</dbReference>
<protein>
    <submittedName>
        <fullName evidence="8">LysR family transcriptional regulator</fullName>
    </submittedName>
</protein>
<dbReference type="Gene3D" id="1.10.10.10">
    <property type="entry name" value="Winged helix-like DNA-binding domain superfamily/Winged helix DNA-binding domain"/>
    <property type="match status" value="1"/>
</dbReference>
<evidence type="ECO:0000256" key="5">
    <source>
        <dbReference type="ARBA" id="ARBA00023163"/>
    </source>
</evidence>
<evidence type="ECO:0000256" key="1">
    <source>
        <dbReference type="ARBA" id="ARBA00003502"/>
    </source>
</evidence>
<dbReference type="RefSeq" id="WP_157347931.1">
    <property type="nucleotide sequence ID" value="NZ_WQNF01000033.1"/>
</dbReference>
<dbReference type="AlphaFoldDB" id="A0A844STW7"/>
<dbReference type="EMBL" id="WQNF01000033">
    <property type="protein sequence ID" value="MVT69717.1"/>
    <property type="molecule type" value="Genomic_DNA"/>
</dbReference>
<dbReference type="InterPro" id="IPR036388">
    <property type="entry name" value="WH-like_DNA-bd_sf"/>
</dbReference>
<evidence type="ECO:0000313" key="9">
    <source>
        <dbReference type="Proteomes" id="UP000436468"/>
    </source>
</evidence>
<keyword evidence="5" id="KW-0804">Transcription</keyword>
<organism evidence="8 9">
    <name type="scientific">Bradyrhizobium pachyrhizi</name>
    <dbReference type="NCBI Taxonomy" id="280333"/>
    <lineage>
        <taxon>Bacteria</taxon>
        <taxon>Pseudomonadati</taxon>
        <taxon>Pseudomonadota</taxon>
        <taxon>Alphaproteobacteria</taxon>
        <taxon>Hyphomicrobiales</taxon>
        <taxon>Nitrobacteraceae</taxon>
        <taxon>Bradyrhizobium</taxon>
    </lineage>
</organism>
<feature type="domain" description="HTH lysR-type" evidence="7">
    <location>
        <begin position="1"/>
        <end position="63"/>
    </location>
</feature>
<comment type="caution">
    <text evidence="8">The sequence shown here is derived from an EMBL/GenBank/DDBJ whole genome shotgun (WGS) entry which is preliminary data.</text>
</comment>
<dbReference type="SUPFAM" id="SSF46785">
    <property type="entry name" value="Winged helix' DNA-binding domain"/>
    <property type="match status" value="1"/>
</dbReference>
<dbReference type="PANTHER" id="PTHR30537:SF74">
    <property type="entry name" value="HTH-TYPE TRANSCRIPTIONAL REGULATOR TRPI"/>
    <property type="match status" value="1"/>
</dbReference>
<evidence type="ECO:0000256" key="3">
    <source>
        <dbReference type="ARBA" id="ARBA00023015"/>
    </source>
</evidence>
<dbReference type="Proteomes" id="UP000436468">
    <property type="component" value="Unassembled WGS sequence"/>
</dbReference>